<dbReference type="Gene3D" id="3.40.50.510">
    <property type="entry name" value="Phosphotransferase system, mannose-type IIA component"/>
    <property type="match status" value="1"/>
</dbReference>
<keyword evidence="10" id="KW-1185">Reference proteome</keyword>
<dbReference type="InterPro" id="IPR051471">
    <property type="entry name" value="Bacterial_PTS_sugar_comp"/>
</dbReference>
<organism evidence="9 10">
    <name type="scientific">Streptococcus ruminantium</name>
    <dbReference type="NCBI Taxonomy" id="1917441"/>
    <lineage>
        <taxon>Bacteria</taxon>
        <taxon>Bacillati</taxon>
        <taxon>Bacillota</taxon>
        <taxon>Bacilli</taxon>
        <taxon>Lactobacillales</taxon>
        <taxon>Streptococcaceae</taxon>
        <taxon>Streptococcus</taxon>
    </lineage>
</organism>
<keyword evidence="4 9" id="KW-0762">Sugar transport</keyword>
<name>A0ABU1B133_9STRE</name>
<evidence type="ECO:0000313" key="9">
    <source>
        <dbReference type="EMBL" id="MDQ8832523.1"/>
    </source>
</evidence>
<evidence type="ECO:0000256" key="4">
    <source>
        <dbReference type="ARBA" id="ARBA00022597"/>
    </source>
</evidence>
<dbReference type="InterPro" id="IPR036662">
    <property type="entry name" value="PTS_EIIA_man-typ_sf"/>
</dbReference>
<dbReference type="SUPFAM" id="SSF53062">
    <property type="entry name" value="PTS system fructose IIA component-like"/>
    <property type="match status" value="1"/>
</dbReference>
<sequence length="145" mass="15623">MIQLVVVAHGKFASGILASLKLIAGQVEKIQTVDFTDGMSAQEVKERIKSVISSEEKVLVLTDLLGGTPFKVSVELVTEHSEKSIAVLSGLNLAMLLEANFSRLTDDLEPLVSKLVNVAREGVADSITLLKQDNGTEEELFEDGI</sequence>
<keyword evidence="3" id="KW-0963">Cytoplasm</keyword>
<reference evidence="9 10" key="1">
    <citation type="submission" date="2023-08" db="EMBL/GenBank/DDBJ databases">
        <title>Streptococcus ruminantium-associated sheep mastitis outbreak detected in Italy is distinct from bovine isolates.</title>
        <authorList>
            <person name="Rosa M.N."/>
            <person name="Vezina B."/>
            <person name="Tola S."/>
        </authorList>
    </citation>
    <scope>NUCLEOTIDE SEQUENCE [LARGE SCALE GENOMIC DNA]</scope>
    <source>
        <strain evidence="9 10">OM6730</strain>
    </source>
</reference>
<keyword evidence="7" id="KW-0418">Kinase</keyword>
<dbReference type="Pfam" id="PF03610">
    <property type="entry name" value="EIIA-man"/>
    <property type="match status" value="1"/>
</dbReference>
<proteinExistence type="predicted"/>
<dbReference type="Proteomes" id="UP001228446">
    <property type="component" value="Unassembled WGS sequence"/>
</dbReference>
<protein>
    <submittedName>
        <fullName evidence="9">PTS sugar transporter subunit IIA</fullName>
    </submittedName>
</protein>
<dbReference type="PANTHER" id="PTHR33799">
    <property type="entry name" value="PTS PERMEASE-RELATED-RELATED"/>
    <property type="match status" value="1"/>
</dbReference>
<dbReference type="PROSITE" id="PS51096">
    <property type="entry name" value="PTS_EIIA_TYPE_4"/>
    <property type="match status" value="1"/>
</dbReference>
<gene>
    <name evidence="9" type="ORF">RFF62_01680</name>
</gene>
<feature type="domain" description="PTS EIIA type-4" evidence="8">
    <location>
        <begin position="1"/>
        <end position="123"/>
    </location>
</feature>
<evidence type="ECO:0000256" key="1">
    <source>
        <dbReference type="ARBA" id="ARBA00004496"/>
    </source>
</evidence>
<evidence type="ECO:0000256" key="5">
    <source>
        <dbReference type="ARBA" id="ARBA00022679"/>
    </source>
</evidence>
<dbReference type="EMBL" id="JAVIBX010000003">
    <property type="protein sequence ID" value="MDQ8832523.1"/>
    <property type="molecule type" value="Genomic_DNA"/>
</dbReference>
<keyword evidence="2" id="KW-0813">Transport</keyword>
<dbReference type="CDD" id="cd00006">
    <property type="entry name" value="PTS_IIA_man"/>
    <property type="match status" value="1"/>
</dbReference>
<evidence type="ECO:0000256" key="6">
    <source>
        <dbReference type="ARBA" id="ARBA00022683"/>
    </source>
</evidence>
<dbReference type="InterPro" id="IPR033887">
    <property type="entry name" value="PTS_IIA_man"/>
</dbReference>
<keyword evidence="5" id="KW-0808">Transferase</keyword>
<evidence type="ECO:0000256" key="7">
    <source>
        <dbReference type="ARBA" id="ARBA00022777"/>
    </source>
</evidence>
<evidence type="ECO:0000256" key="2">
    <source>
        <dbReference type="ARBA" id="ARBA00022448"/>
    </source>
</evidence>
<comment type="subcellular location">
    <subcellularLocation>
        <location evidence="1">Cytoplasm</location>
    </subcellularLocation>
</comment>
<comment type="caution">
    <text evidence="9">The sequence shown here is derived from an EMBL/GenBank/DDBJ whole genome shotgun (WGS) entry which is preliminary data.</text>
</comment>
<evidence type="ECO:0000313" key="10">
    <source>
        <dbReference type="Proteomes" id="UP001228446"/>
    </source>
</evidence>
<dbReference type="InterPro" id="IPR004701">
    <property type="entry name" value="PTS_EIIA_man-typ"/>
</dbReference>
<accession>A0ABU1B133</accession>
<evidence type="ECO:0000256" key="3">
    <source>
        <dbReference type="ARBA" id="ARBA00022490"/>
    </source>
</evidence>
<dbReference type="PANTHER" id="PTHR33799:SF1">
    <property type="entry name" value="PTS SYSTEM MANNOSE-SPECIFIC EIIAB COMPONENT-RELATED"/>
    <property type="match status" value="1"/>
</dbReference>
<keyword evidence="6" id="KW-0598">Phosphotransferase system</keyword>
<evidence type="ECO:0000259" key="8">
    <source>
        <dbReference type="PROSITE" id="PS51096"/>
    </source>
</evidence>